<proteinExistence type="predicted"/>
<accession>A0AAN4ZJK6</accession>
<evidence type="ECO:0000313" key="3">
    <source>
        <dbReference type="Proteomes" id="UP001328107"/>
    </source>
</evidence>
<gene>
    <name evidence="2" type="ORF">PMAYCL1PPCAC_09808</name>
</gene>
<keyword evidence="3" id="KW-1185">Reference proteome</keyword>
<organism evidence="2 3">
    <name type="scientific">Pristionchus mayeri</name>
    <dbReference type="NCBI Taxonomy" id="1317129"/>
    <lineage>
        <taxon>Eukaryota</taxon>
        <taxon>Metazoa</taxon>
        <taxon>Ecdysozoa</taxon>
        <taxon>Nematoda</taxon>
        <taxon>Chromadorea</taxon>
        <taxon>Rhabditida</taxon>
        <taxon>Rhabditina</taxon>
        <taxon>Diplogasteromorpha</taxon>
        <taxon>Diplogasteroidea</taxon>
        <taxon>Neodiplogasteridae</taxon>
        <taxon>Pristionchus</taxon>
    </lineage>
</organism>
<comment type="caution">
    <text evidence="2">The sequence shown here is derived from an EMBL/GenBank/DDBJ whole genome shotgun (WGS) entry which is preliminary data.</text>
</comment>
<feature type="compositionally biased region" description="Polar residues" evidence="1">
    <location>
        <begin position="65"/>
        <end position="79"/>
    </location>
</feature>
<evidence type="ECO:0000313" key="2">
    <source>
        <dbReference type="EMBL" id="GMR39613.1"/>
    </source>
</evidence>
<sequence>YLILHSSPPFFVHFLRFPPSRAAPSPQLGPLKAMRDRKKGHDQFRDLFKTGSKEQTTARIAGDQQGRSRPSSNTGNQQQSRERASRSVNRSSKSVKKMSGDKRKKGTAIPYQQTTPNEETSNRRVLSPHARAPETPVSEPQLATPVAAPRTGNSKAVAPKKKSTPKKEASAAEETDDSQLGLIPTPLTNVYLDICQGINEKQYQSSSNVSKLPNMEWVATRKGPVEISE</sequence>
<reference evidence="3" key="1">
    <citation type="submission" date="2022-10" db="EMBL/GenBank/DDBJ databases">
        <title>Genome assembly of Pristionchus species.</title>
        <authorList>
            <person name="Yoshida K."/>
            <person name="Sommer R.J."/>
        </authorList>
    </citation>
    <scope>NUCLEOTIDE SEQUENCE [LARGE SCALE GENOMIC DNA]</scope>
    <source>
        <strain evidence="3">RS5460</strain>
    </source>
</reference>
<feature type="region of interest" description="Disordered" evidence="1">
    <location>
        <begin position="19"/>
        <end position="177"/>
    </location>
</feature>
<dbReference type="Proteomes" id="UP001328107">
    <property type="component" value="Unassembled WGS sequence"/>
</dbReference>
<feature type="compositionally biased region" description="Basic and acidic residues" evidence="1">
    <location>
        <begin position="39"/>
        <end position="52"/>
    </location>
</feature>
<dbReference type="EMBL" id="BTRK01000002">
    <property type="protein sequence ID" value="GMR39613.1"/>
    <property type="molecule type" value="Genomic_DNA"/>
</dbReference>
<feature type="non-terminal residue" evidence="2">
    <location>
        <position position="229"/>
    </location>
</feature>
<name>A0AAN4ZJK6_9BILA</name>
<feature type="compositionally biased region" description="Polar residues" evidence="1">
    <location>
        <begin position="110"/>
        <end position="119"/>
    </location>
</feature>
<feature type="non-terminal residue" evidence="2">
    <location>
        <position position="1"/>
    </location>
</feature>
<dbReference type="AlphaFoldDB" id="A0AAN4ZJK6"/>
<evidence type="ECO:0000256" key="1">
    <source>
        <dbReference type="SAM" id="MobiDB-lite"/>
    </source>
</evidence>
<protein>
    <submittedName>
        <fullName evidence="2">Uncharacterized protein</fullName>
    </submittedName>
</protein>